<name>A0A8S4RDT3_9NEOP</name>
<feature type="region of interest" description="Disordered" evidence="1">
    <location>
        <begin position="1"/>
        <end position="73"/>
    </location>
</feature>
<evidence type="ECO:0000313" key="2">
    <source>
        <dbReference type="EMBL" id="CAH2233949.1"/>
    </source>
</evidence>
<accession>A0A8S4RDT3</accession>
<feature type="compositionally biased region" description="Basic residues" evidence="1">
    <location>
        <begin position="19"/>
        <end position="37"/>
    </location>
</feature>
<reference evidence="2" key="1">
    <citation type="submission" date="2022-03" db="EMBL/GenBank/DDBJ databases">
        <authorList>
            <person name="Lindestad O."/>
        </authorList>
    </citation>
    <scope>NUCLEOTIDE SEQUENCE</scope>
</reference>
<sequence length="73" mass="7978">MCESVGRSSGPAASGTCRSIHRSMREARRRVTSRSLRRRADAAASSMDHGRRSPCSTTNGHTNTIKRTPPHNT</sequence>
<dbReference type="AlphaFoldDB" id="A0A8S4RDT3"/>
<proteinExistence type="predicted"/>
<protein>
    <submittedName>
        <fullName evidence="2">Jg21431 protein</fullName>
    </submittedName>
</protein>
<evidence type="ECO:0000256" key="1">
    <source>
        <dbReference type="SAM" id="MobiDB-lite"/>
    </source>
</evidence>
<dbReference type="Proteomes" id="UP000838756">
    <property type="component" value="Unassembled WGS sequence"/>
</dbReference>
<feature type="compositionally biased region" description="Polar residues" evidence="1">
    <location>
        <begin position="54"/>
        <end position="73"/>
    </location>
</feature>
<dbReference type="EMBL" id="CAKXAJ010025015">
    <property type="protein sequence ID" value="CAH2233949.1"/>
    <property type="molecule type" value="Genomic_DNA"/>
</dbReference>
<keyword evidence="3" id="KW-1185">Reference proteome</keyword>
<gene>
    <name evidence="2" type="primary">jg21431</name>
    <name evidence="2" type="ORF">PAEG_LOCUS11853</name>
</gene>
<organism evidence="2 3">
    <name type="scientific">Pararge aegeria aegeria</name>
    <dbReference type="NCBI Taxonomy" id="348720"/>
    <lineage>
        <taxon>Eukaryota</taxon>
        <taxon>Metazoa</taxon>
        <taxon>Ecdysozoa</taxon>
        <taxon>Arthropoda</taxon>
        <taxon>Hexapoda</taxon>
        <taxon>Insecta</taxon>
        <taxon>Pterygota</taxon>
        <taxon>Neoptera</taxon>
        <taxon>Endopterygota</taxon>
        <taxon>Lepidoptera</taxon>
        <taxon>Glossata</taxon>
        <taxon>Ditrysia</taxon>
        <taxon>Papilionoidea</taxon>
        <taxon>Nymphalidae</taxon>
        <taxon>Satyrinae</taxon>
        <taxon>Satyrini</taxon>
        <taxon>Parargina</taxon>
        <taxon>Pararge</taxon>
    </lineage>
</organism>
<evidence type="ECO:0000313" key="3">
    <source>
        <dbReference type="Proteomes" id="UP000838756"/>
    </source>
</evidence>
<comment type="caution">
    <text evidence="2">The sequence shown here is derived from an EMBL/GenBank/DDBJ whole genome shotgun (WGS) entry which is preliminary data.</text>
</comment>